<proteinExistence type="predicted"/>
<dbReference type="AlphaFoldDB" id="A0A8S9MQA8"/>
<comment type="caution">
    <text evidence="1">The sequence shown here is derived from an EMBL/GenBank/DDBJ whole genome shotgun (WGS) entry which is preliminary data.</text>
</comment>
<dbReference type="EMBL" id="QGKX02002183">
    <property type="protein sequence ID" value="KAF3484713.1"/>
    <property type="molecule type" value="Genomic_DNA"/>
</dbReference>
<sequence length="90" mass="9801">MGPPEERCLEMTVSDLLISGSGEWDLQKIQQLLPAYEEAIQCIKPSKTGAPDRIIWLGTKTGEYSVKSGYYSAVDDEDFLPGTLNGGGFS</sequence>
<evidence type="ECO:0000313" key="1">
    <source>
        <dbReference type="EMBL" id="KAF3484713.1"/>
    </source>
</evidence>
<organism evidence="1 2">
    <name type="scientific">Brassica cretica</name>
    <name type="common">Mustard</name>
    <dbReference type="NCBI Taxonomy" id="69181"/>
    <lineage>
        <taxon>Eukaryota</taxon>
        <taxon>Viridiplantae</taxon>
        <taxon>Streptophyta</taxon>
        <taxon>Embryophyta</taxon>
        <taxon>Tracheophyta</taxon>
        <taxon>Spermatophyta</taxon>
        <taxon>Magnoliopsida</taxon>
        <taxon>eudicotyledons</taxon>
        <taxon>Gunneridae</taxon>
        <taxon>Pentapetalae</taxon>
        <taxon>rosids</taxon>
        <taxon>malvids</taxon>
        <taxon>Brassicales</taxon>
        <taxon>Brassicaceae</taxon>
        <taxon>Brassiceae</taxon>
        <taxon>Brassica</taxon>
    </lineage>
</organism>
<reference evidence="1" key="1">
    <citation type="submission" date="2019-12" db="EMBL/GenBank/DDBJ databases">
        <title>Genome sequencing and annotation of Brassica cretica.</title>
        <authorList>
            <person name="Studholme D.J."/>
            <person name="Sarris P."/>
        </authorList>
    </citation>
    <scope>NUCLEOTIDE SEQUENCE</scope>
    <source>
        <strain evidence="1">PFS-109/04</strain>
        <tissue evidence="1">Leaf</tissue>
    </source>
</reference>
<gene>
    <name evidence="1" type="ORF">F2Q69_00057287</name>
</gene>
<protein>
    <submittedName>
        <fullName evidence="1">Uncharacterized protein</fullName>
    </submittedName>
</protein>
<accession>A0A8S9MQA8</accession>
<dbReference type="Proteomes" id="UP000712600">
    <property type="component" value="Unassembled WGS sequence"/>
</dbReference>
<evidence type="ECO:0000313" key="2">
    <source>
        <dbReference type="Proteomes" id="UP000712600"/>
    </source>
</evidence>
<name>A0A8S9MQA8_BRACR</name>